<dbReference type="PANTHER" id="PTHR35369">
    <property type="entry name" value="BLR3025 PROTEIN-RELATED"/>
    <property type="match status" value="1"/>
</dbReference>
<dbReference type="CDD" id="cd03468">
    <property type="entry name" value="PolY_like"/>
    <property type="match status" value="1"/>
</dbReference>
<keyword evidence="4" id="KW-1185">Reference proteome</keyword>
<dbReference type="InterPro" id="IPR050356">
    <property type="entry name" value="SulA_CellDiv_inhibitor"/>
</dbReference>
<dbReference type="SUPFAM" id="SSF56672">
    <property type="entry name" value="DNA/RNA polymerases"/>
    <property type="match status" value="1"/>
</dbReference>
<reference evidence="3 4" key="1">
    <citation type="submission" date="2020-08" db="EMBL/GenBank/DDBJ databases">
        <title>Genomic Encyclopedia of Type Strains, Phase IV (KMG-IV): sequencing the most valuable type-strain genomes for metagenomic binning, comparative biology and taxonomic classification.</title>
        <authorList>
            <person name="Goeker M."/>
        </authorList>
    </citation>
    <scope>NUCLEOTIDE SEQUENCE [LARGE SCALE GENOMIC DNA]</scope>
    <source>
        <strain evidence="3 4">DSM 100044</strain>
    </source>
</reference>
<dbReference type="PANTHER" id="PTHR35369:SF2">
    <property type="entry name" value="BLR3025 PROTEIN"/>
    <property type="match status" value="1"/>
</dbReference>
<gene>
    <name evidence="3" type="ORF">FHS94_000342</name>
</gene>
<dbReference type="InterPro" id="IPR043502">
    <property type="entry name" value="DNA/RNA_pol_sf"/>
</dbReference>
<feature type="domain" description="UmuC" evidence="2">
    <location>
        <begin position="37"/>
        <end position="160"/>
    </location>
</feature>
<name>A0A7W9BAD0_9SPHN</name>
<accession>A0A7W9BAD0</accession>
<evidence type="ECO:0000313" key="4">
    <source>
        <dbReference type="Proteomes" id="UP000546200"/>
    </source>
</evidence>
<dbReference type="EMBL" id="JACIJK010000001">
    <property type="protein sequence ID" value="MBB5713523.1"/>
    <property type="molecule type" value="Genomic_DNA"/>
</dbReference>
<dbReference type="InterPro" id="IPR001126">
    <property type="entry name" value="UmuC"/>
</dbReference>
<dbReference type="AlphaFoldDB" id="A0A7W9BAD0"/>
<evidence type="ECO:0000313" key="3">
    <source>
        <dbReference type="EMBL" id="MBB5713523.1"/>
    </source>
</evidence>
<evidence type="ECO:0000259" key="2">
    <source>
        <dbReference type="Pfam" id="PF00817"/>
    </source>
</evidence>
<comment type="caution">
    <text evidence="3">The sequence shown here is derived from an EMBL/GenBank/DDBJ whole genome shotgun (WGS) entry which is preliminary data.</text>
</comment>
<sequence length="491" mass="53482">MAAAGSRYLAVIFPWLSADRLRHTRAHLFAGRADRPPVVFVEHAGRAARVAAIDAAAAQAGLEVGMIFSSAQAQVPALEWFPHDPRADLDWLDQLALGFERYTAEVTVSPADALVLRFQGCLGDFPSERALAADVENRLARRGLHVRCAFAKTPEAARALARYPGAAAPDEAGAIRRLPVAALDLDDEEAGLMAEAGLRTVGDVAARPPGAISSQFGPHVTEAVRRLMATVSSPRPVAPPPLRVERRSTPPLTRADELAPVVTDLMAEARMLLESRRQVPRRWQLTLFRGDGYARQSRIDGGAAAAIAGRLLAGHDGVCGPADEELGYDLIRLDALLVEPIGEGELYAAEMAPQADPALPRKSGTGRRASAEPSQLTLFAPTEPPVAPPPACPGNMAERPIHLFDPPQRLDAVVAGEAAGTPTSFRWRRRYHEVARADGPEQVADERARRGLTPRARDYYRLQDRRGRRFWIFRQVGEDERLQWFVHGLFA</sequence>
<evidence type="ECO:0000256" key="1">
    <source>
        <dbReference type="ARBA" id="ARBA00022763"/>
    </source>
</evidence>
<organism evidence="3 4">
    <name type="scientific">Sphingomonas aerophila</name>
    <dbReference type="NCBI Taxonomy" id="1344948"/>
    <lineage>
        <taxon>Bacteria</taxon>
        <taxon>Pseudomonadati</taxon>
        <taxon>Pseudomonadota</taxon>
        <taxon>Alphaproteobacteria</taxon>
        <taxon>Sphingomonadales</taxon>
        <taxon>Sphingomonadaceae</taxon>
        <taxon>Sphingomonas</taxon>
    </lineage>
</organism>
<keyword evidence="1" id="KW-0227">DNA damage</keyword>
<dbReference type="Proteomes" id="UP000546200">
    <property type="component" value="Unassembled WGS sequence"/>
</dbReference>
<protein>
    <submittedName>
        <fullName evidence="3">Protein ImuB</fullName>
    </submittedName>
</protein>
<proteinExistence type="predicted"/>
<dbReference type="Pfam" id="PF00817">
    <property type="entry name" value="IMS"/>
    <property type="match status" value="1"/>
</dbReference>
<dbReference type="GO" id="GO:0006281">
    <property type="term" value="P:DNA repair"/>
    <property type="evidence" value="ECO:0007669"/>
    <property type="project" value="InterPro"/>
</dbReference>